<dbReference type="AlphaFoldDB" id="A0A1S2N4E3"/>
<dbReference type="Proteomes" id="UP000180246">
    <property type="component" value="Unassembled WGS sequence"/>
</dbReference>
<comment type="caution">
    <text evidence="1">The sequence shown here is derived from an EMBL/GenBank/DDBJ whole genome shotgun (WGS) entry which is preliminary data.</text>
</comment>
<protein>
    <submittedName>
        <fullName evidence="1">Uncharacterized protein</fullName>
    </submittedName>
</protein>
<organism evidence="1 2">
    <name type="scientific">Massilia timonae</name>
    <dbReference type="NCBI Taxonomy" id="47229"/>
    <lineage>
        <taxon>Bacteria</taxon>
        <taxon>Pseudomonadati</taxon>
        <taxon>Pseudomonadota</taxon>
        <taxon>Betaproteobacteria</taxon>
        <taxon>Burkholderiales</taxon>
        <taxon>Oxalobacteraceae</taxon>
        <taxon>Telluria group</taxon>
        <taxon>Massilia</taxon>
    </lineage>
</organism>
<proteinExistence type="predicted"/>
<reference evidence="1 2" key="1">
    <citation type="submission" date="2014-10" db="EMBL/GenBank/DDBJ databases">
        <authorList>
            <person name="Seo M.-J."/>
            <person name="Seok Y.J."/>
            <person name="Cha I.-T."/>
        </authorList>
    </citation>
    <scope>NUCLEOTIDE SEQUENCE [LARGE SCALE GENOMIC DNA]</scope>
    <source>
        <strain evidence="1 2">NEU</strain>
    </source>
</reference>
<accession>A0A1S2N4E3</accession>
<name>A0A1S2N4E3_9BURK</name>
<sequence>MPDSLSSHVREIQSIAAVPRMLETVAALTGLRFVCIAHVTATS</sequence>
<dbReference type="EMBL" id="JRYB01000001">
    <property type="protein sequence ID" value="OIJ39956.1"/>
    <property type="molecule type" value="Genomic_DNA"/>
</dbReference>
<gene>
    <name evidence="1" type="ORF">LO55_2272</name>
</gene>
<evidence type="ECO:0000313" key="1">
    <source>
        <dbReference type="EMBL" id="OIJ39956.1"/>
    </source>
</evidence>
<evidence type="ECO:0000313" key="2">
    <source>
        <dbReference type="Proteomes" id="UP000180246"/>
    </source>
</evidence>